<feature type="domain" description="C2H2-type" evidence="2">
    <location>
        <begin position="213"/>
        <end position="237"/>
    </location>
</feature>
<name>A0A9P9WTZ2_9PEZI</name>
<feature type="region of interest" description="Disordered" evidence="1">
    <location>
        <begin position="554"/>
        <end position="631"/>
    </location>
</feature>
<accession>A0A9P9WTZ2</accession>
<organism evidence="3 4">
    <name type="scientific">Neoarthrinium moseri</name>
    <dbReference type="NCBI Taxonomy" id="1658444"/>
    <lineage>
        <taxon>Eukaryota</taxon>
        <taxon>Fungi</taxon>
        <taxon>Dikarya</taxon>
        <taxon>Ascomycota</taxon>
        <taxon>Pezizomycotina</taxon>
        <taxon>Sordariomycetes</taxon>
        <taxon>Xylariomycetidae</taxon>
        <taxon>Amphisphaeriales</taxon>
        <taxon>Apiosporaceae</taxon>
        <taxon>Neoarthrinium</taxon>
    </lineage>
</organism>
<keyword evidence="4" id="KW-1185">Reference proteome</keyword>
<evidence type="ECO:0000256" key="1">
    <source>
        <dbReference type="SAM" id="MobiDB-lite"/>
    </source>
</evidence>
<feature type="compositionally biased region" description="Low complexity" evidence="1">
    <location>
        <begin position="489"/>
        <end position="504"/>
    </location>
</feature>
<dbReference type="Proteomes" id="UP000829685">
    <property type="component" value="Unassembled WGS sequence"/>
</dbReference>
<dbReference type="InterPro" id="IPR013087">
    <property type="entry name" value="Znf_C2H2_type"/>
</dbReference>
<evidence type="ECO:0000313" key="3">
    <source>
        <dbReference type="EMBL" id="KAI1878836.1"/>
    </source>
</evidence>
<feature type="region of interest" description="Disordered" evidence="1">
    <location>
        <begin position="443"/>
        <end position="523"/>
    </location>
</feature>
<dbReference type="GO" id="GO:0003700">
    <property type="term" value="F:DNA-binding transcription factor activity"/>
    <property type="evidence" value="ECO:0007669"/>
    <property type="project" value="InterPro"/>
</dbReference>
<gene>
    <name evidence="3" type="ORF">JX265_003013</name>
</gene>
<feature type="compositionally biased region" description="Basic and acidic residues" evidence="1">
    <location>
        <begin position="508"/>
        <end position="523"/>
    </location>
</feature>
<feature type="domain" description="C2H2-type" evidence="2">
    <location>
        <begin position="241"/>
        <end position="268"/>
    </location>
</feature>
<protein>
    <recommendedName>
        <fullName evidence="2">C2H2-type domain-containing protein</fullName>
    </recommendedName>
</protein>
<dbReference type="PANTHER" id="PTHR23225">
    <property type="entry name" value="ZINC FINGER PROTEIN"/>
    <property type="match status" value="1"/>
</dbReference>
<feature type="compositionally biased region" description="Basic and acidic residues" evidence="1">
    <location>
        <begin position="465"/>
        <end position="474"/>
    </location>
</feature>
<feature type="compositionally biased region" description="Basic residues" evidence="1">
    <location>
        <begin position="170"/>
        <end position="182"/>
    </location>
</feature>
<dbReference type="Gene3D" id="3.30.160.60">
    <property type="entry name" value="Classic Zinc Finger"/>
    <property type="match status" value="1"/>
</dbReference>
<dbReference type="InterPro" id="IPR039970">
    <property type="entry name" value="TF_Grauzone"/>
</dbReference>
<dbReference type="EMBL" id="JAFIMR010000005">
    <property type="protein sequence ID" value="KAI1878836.1"/>
    <property type="molecule type" value="Genomic_DNA"/>
</dbReference>
<feature type="compositionally biased region" description="Polar residues" evidence="1">
    <location>
        <begin position="896"/>
        <end position="909"/>
    </location>
</feature>
<dbReference type="AlphaFoldDB" id="A0A9P9WTZ2"/>
<proteinExistence type="predicted"/>
<reference evidence="3" key="1">
    <citation type="submission" date="2021-03" db="EMBL/GenBank/DDBJ databases">
        <title>Revisited historic fungal species revealed as producer of novel bioactive compounds through whole genome sequencing and comparative genomics.</title>
        <authorList>
            <person name="Vignolle G.A."/>
            <person name="Hochenegger N."/>
            <person name="Mach R.L."/>
            <person name="Mach-Aigner A.R."/>
            <person name="Javad Rahimi M."/>
            <person name="Salim K.A."/>
            <person name="Chan C.M."/>
            <person name="Lim L.B.L."/>
            <person name="Cai F."/>
            <person name="Druzhinina I.S."/>
            <person name="U'Ren J.M."/>
            <person name="Derntl C."/>
        </authorList>
    </citation>
    <scope>NUCLEOTIDE SEQUENCE</scope>
    <source>
        <strain evidence="3">TUCIM 5799</strain>
    </source>
</reference>
<feature type="domain" description="C2H2-type" evidence="2">
    <location>
        <begin position="657"/>
        <end position="677"/>
    </location>
</feature>
<feature type="compositionally biased region" description="Low complexity" evidence="1">
    <location>
        <begin position="554"/>
        <end position="565"/>
    </location>
</feature>
<dbReference type="PANTHER" id="PTHR23225:SF2">
    <property type="entry name" value="AT09679P-RELATED"/>
    <property type="match status" value="1"/>
</dbReference>
<feature type="compositionally biased region" description="Polar residues" evidence="1">
    <location>
        <begin position="448"/>
        <end position="464"/>
    </location>
</feature>
<feature type="compositionally biased region" description="Low complexity" evidence="1">
    <location>
        <begin position="573"/>
        <end position="584"/>
    </location>
</feature>
<feature type="compositionally biased region" description="Acidic residues" evidence="1">
    <location>
        <begin position="144"/>
        <end position="153"/>
    </location>
</feature>
<feature type="region of interest" description="Disordered" evidence="1">
    <location>
        <begin position="890"/>
        <end position="909"/>
    </location>
</feature>
<sequence>MSYQDVLVADEGLEGVVPDFIEQDNKLEALPLERWSHDSIYSRPKSISDTSVSPLTSGSPVDYNYYNLIHSTGLSEINTRDHFSYYRDDNDGESYRLISHSDGFKSSDTRFEVVQAPSATYSDSYPVIGDEIPLPLTEQMGKDEAEEDSDAFVENDGLGGGSSDEDYQPRGRRRVSAKRRRQILPSKSRLSHTVSKISSPANNTEMSESHGRFSCNSCPDRIFKDESGLQKHIKQQHTRPFVCVFNFAGCDSTFASKNEWKRHVTSQHLLLNYWLCQEDACSKLPNSVPSLDHHASLPNGAIFNRKDLYTQHYRRMHIPQPIKKQVKEKKTIPEWEDCVRSRQEKAHRLRCHLPDYMRCPAIGCVAEFSGPNSWDERMEHVSKHLAKAAQGLEPSILFGGENDPTLTTWAFLNGVIKQREDTTSMWCLHNPLWPKRAENVEIEPGVESSKSQSVPAPSTATESATELRKSERYSPTDIMDSPEQDTNITASSSSQPGGTGTTETPANCREDESSELKERNHQKNKKALERFMIWFNSRLQAKVSLILAQADQSNGSSQQQASEQSGHTRSTMSNGGSSQQNSNSNRKRKDRQGDDSGDGANGEGDGDGDGDGDDEDRLGHPSKRSKTGHREQRFACPFFKHDARWEHIYRRHKAPDHRCNRCQSVFDSNQSLCDHERNEEACTLRDVATRDEVNKDTLKKLKSRARVSDASEEARWRTMYQTIFPEDIIVPSPYYERTDTQHHDLQDFCRHISQTLPGRLYGELDSLLGTDRPANLRNRLPNIVQSLVRQLYRDFQSPNNSTNMPTTISEPTDVELVSGPVRTTNEQQSSLVQAVENEPNDQDPMLSSLQPPFLLDFDFPMESLTDVTWDLDPTVPGYDVPLAEKWSDSGYGSWLGSGSTDQSSSKPWS</sequence>
<feature type="compositionally biased region" description="Polar residues" evidence="1">
    <location>
        <begin position="191"/>
        <end position="206"/>
    </location>
</feature>
<comment type="caution">
    <text evidence="3">The sequence shown here is derived from an EMBL/GenBank/DDBJ whole genome shotgun (WGS) entry which is preliminary data.</text>
</comment>
<dbReference type="SMART" id="SM00355">
    <property type="entry name" value="ZnF_C2H2"/>
    <property type="match status" value="3"/>
</dbReference>
<evidence type="ECO:0000259" key="2">
    <source>
        <dbReference type="SMART" id="SM00355"/>
    </source>
</evidence>
<feature type="region of interest" description="Disordered" evidence="1">
    <location>
        <begin position="141"/>
        <end position="212"/>
    </location>
</feature>
<evidence type="ECO:0000313" key="4">
    <source>
        <dbReference type="Proteomes" id="UP000829685"/>
    </source>
</evidence>
<feature type="compositionally biased region" description="Acidic residues" evidence="1">
    <location>
        <begin position="604"/>
        <end position="616"/>
    </location>
</feature>